<dbReference type="AlphaFoldDB" id="F4SB35"/>
<sequence>MYEEEGMWYVANSKLDAVFGLRDGSLNIRKGPYGLKLVVNWLSKARKHEMWDSDEDKARRLVKPPGWDSASDNLVKIKMENILLHVKELECQPPNLPDSGGPAGPAVPLPDGSKGKKHDEDPKEADLSPALISKKPPVEVKSSTKREYIASVADLLKLCPLSTPIKPCDRCNVEELIRRKEFQCHCGAQKKILHGGRTEAAQEHWKTARCVKKTADIRSSQVLTSFFSSTPVDPVAVPRLKRGYIEVACPGLKDETWDRPRATKTIEQFLENTCSIYRGSVRHKVVKELFGENTTESSLSKVKKAKLLDTLDARAIWLVKRHGSRNAIYSPKCLKTLVRRTTDPNTACSKCCTLKDLSSLTSAVNHDYAGTETLKYTNNTLMLLDAYNAKLVQFSDLRTCKKSLELSQGGDFSAYLSHVAILAKNGLFKNRDAVKGLIMGVTVRAEREDAGKSLRGMRVDPYLDDCLTTLGAMNRSALNLFTKTFAGRTARSQRQIQARDGGKMESGIHLSNFKRIAANLAALGYSGPIAAASDQTVCVKTLRHHNGSLVGAQGPDVPFEDAKELRDLVEKILRAYTIQVPLPNVPTYVVALLSSRTNEGATDIASEHEEVITLAHEVGINILSMGADGAATELSAQEKLVEKSTQFHTYTNATLNVYIKIPLFGEPPRPIICIQDPKHARKTGANQLLSGAHLLVIGNYTVTIQQLAEILKMPNSPLHAKDVFDSDKQDDGRALRTFCAPTLAAAITLENNTGLTIYLYVVGELVDSWLNKKIRHHERIRSAWTAGFFMRRWKAYLQKREKETNGLMSFHQNCISHAGFKIFSTLPKSLLALIIAHRDYYSGFPLFPWKHGTEPCEHIFGWMRVISPRFSVLDARFMMPKIHAVVKSAMSGRIKIPPSEHLHSGYQYAFGDEEDAENFRLLQTWPTNSEIAHELTIANQIANSLAELAGMGPVDPDDEELEVDRVLEELELPIEDETPDVSVCSTKDYCVKYSAESGDWPEELAFSEAALLAKDQNALDLLLNQVPDEVDSDAIKNAAISIASLLNPSVYGQPRSLGVG</sequence>
<reference evidence="3" key="1">
    <citation type="journal article" date="2011" name="Proc. Natl. Acad. Sci. U.S.A.">
        <title>Obligate biotrophy features unraveled by the genomic analysis of rust fungi.</title>
        <authorList>
            <person name="Duplessis S."/>
            <person name="Cuomo C.A."/>
            <person name="Lin Y.-C."/>
            <person name="Aerts A."/>
            <person name="Tisserant E."/>
            <person name="Veneault-Fourrey C."/>
            <person name="Joly D.L."/>
            <person name="Hacquard S."/>
            <person name="Amselem J."/>
            <person name="Cantarel B.L."/>
            <person name="Chiu R."/>
            <person name="Coutinho P.M."/>
            <person name="Feau N."/>
            <person name="Field M."/>
            <person name="Frey P."/>
            <person name="Gelhaye E."/>
            <person name="Goldberg J."/>
            <person name="Grabherr M.G."/>
            <person name="Kodira C.D."/>
            <person name="Kohler A."/>
            <person name="Kuees U."/>
            <person name="Lindquist E.A."/>
            <person name="Lucas S.M."/>
            <person name="Mago R."/>
            <person name="Mauceli E."/>
            <person name="Morin E."/>
            <person name="Murat C."/>
            <person name="Pangilinan J.L."/>
            <person name="Park R."/>
            <person name="Pearson M."/>
            <person name="Quesneville H."/>
            <person name="Rouhier N."/>
            <person name="Sakthikumar S."/>
            <person name="Salamov A.A."/>
            <person name="Schmutz J."/>
            <person name="Selles B."/>
            <person name="Shapiro H."/>
            <person name="Tanguay P."/>
            <person name="Tuskan G.A."/>
            <person name="Henrissat B."/>
            <person name="Van de Peer Y."/>
            <person name="Rouze P."/>
            <person name="Ellis J.G."/>
            <person name="Dodds P.N."/>
            <person name="Schein J.E."/>
            <person name="Zhong S."/>
            <person name="Hamelin R.C."/>
            <person name="Grigoriev I.V."/>
            <person name="Szabo L.J."/>
            <person name="Martin F."/>
        </authorList>
    </citation>
    <scope>NUCLEOTIDE SEQUENCE [LARGE SCALE GENOMIC DNA]</scope>
    <source>
        <strain evidence="3">98AG31 / pathotype 3-4-7</strain>
    </source>
</reference>
<dbReference type="Proteomes" id="UP000001072">
    <property type="component" value="Unassembled WGS sequence"/>
</dbReference>
<proteinExistence type="predicted"/>
<dbReference type="GeneID" id="18937488"/>
<organism evidence="3">
    <name type="scientific">Melampsora larici-populina (strain 98AG31 / pathotype 3-4-7)</name>
    <name type="common">Poplar leaf rust fungus</name>
    <dbReference type="NCBI Taxonomy" id="747676"/>
    <lineage>
        <taxon>Eukaryota</taxon>
        <taxon>Fungi</taxon>
        <taxon>Dikarya</taxon>
        <taxon>Basidiomycota</taxon>
        <taxon>Pucciniomycotina</taxon>
        <taxon>Pucciniomycetes</taxon>
        <taxon>Pucciniales</taxon>
        <taxon>Melampsoraceae</taxon>
        <taxon>Melampsora</taxon>
    </lineage>
</organism>
<dbReference type="InParanoid" id="F4SB35"/>
<name>F4SB35_MELLP</name>
<evidence type="ECO:0000313" key="3">
    <source>
        <dbReference type="Proteomes" id="UP000001072"/>
    </source>
</evidence>
<evidence type="ECO:0000256" key="1">
    <source>
        <dbReference type="SAM" id="MobiDB-lite"/>
    </source>
</evidence>
<dbReference type="VEuPathDB" id="FungiDB:MELLADRAFT_96134"/>
<evidence type="ECO:0000313" key="2">
    <source>
        <dbReference type="EMBL" id="EGF98144.1"/>
    </source>
</evidence>
<dbReference type="RefSeq" id="XP_007418594.1">
    <property type="nucleotide sequence ID" value="XM_007418532.1"/>
</dbReference>
<accession>F4SB35</accession>
<feature type="region of interest" description="Disordered" evidence="1">
    <location>
        <begin position="93"/>
        <end position="129"/>
    </location>
</feature>
<dbReference type="KEGG" id="mlr:MELLADRAFT_96134"/>
<dbReference type="HOGENOM" id="CLU_009065_0_1_1"/>
<keyword evidence="3" id="KW-1185">Reference proteome</keyword>
<dbReference type="OrthoDB" id="2436145at2759"/>
<gene>
    <name evidence="2" type="ORF">MELLADRAFT_96134</name>
</gene>
<dbReference type="EMBL" id="GL883184">
    <property type="protein sequence ID" value="EGF98144.1"/>
    <property type="molecule type" value="Genomic_DNA"/>
</dbReference>
<dbReference type="eggNOG" id="ENOG502QUPU">
    <property type="taxonomic scope" value="Eukaryota"/>
</dbReference>
<protein>
    <submittedName>
        <fullName evidence="2">Uncharacterized protein</fullName>
    </submittedName>
</protein>
<feature type="compositionally biased region" description="Basic and acidic residues" evidence="1">
    <location>
        <begin position="113"/>
        <end position="126"/>
    </location>
</feature>